<comment type="subcellular location">
    <subcellularLocation>
        <location evidence="1">Cytoplasm</location>
    </subcellularLocation>
</comment>
<gene>
    <name evidence="10" type="ORF">SMC5_07505</name>
    <name evidence="9" type="ORF">SMC6_06685</name>
</gene>
<organism evidence="10 12">
    <name type="scientific">Candidatus Cryosericum odellii</name>
    <dbReference type="NCBI Taxonomy" id="2290917"/>
    <lineage>
        <taxon>Bacteria</taxon>
        <taxon>Pseudomonadati</taxon>
        <taxon>Caldisericota/Cryosericota group</taxon>
        <taxon>Candidatus Cryosericota</taxon>
        <taxon>Candidatus Cryosericia</taxon>
        <taxon>Candidatus Cryosericales</taxon>
        <taxon>Candidatus Cryosericaceae</taxon>
        <taxon>Candidatus Cryosericum</taxon>
    </lineage>
</organism>
<dbReference type="Gene3D" id="3.40.35.10">
    <property type="entry name" value="Phosphotransferase system, sorbose subfamily IIB component"/>
    <property type="match status" value="1"/>
</dbReference>
<dbReference type="Proteomes" id="UP000266489">
    <property type="component" value="Unassembled WGS sequence"/>
</dbReference>
<evidence type="ECO:0000256" key="3">
    <source>
        <dbReference type="ARBA" id="ARBA00022490"/>
    </source>
</evidence>
<dbReference type="GO" id="GO:0008982">
    <property type="term" value="F:protein-N(PI)-phosphohistidine-sugar phosphotransferase activity"/>
    <property type="evidence" value="ECO:0007669"/>
    <property type="project" value="InterPro"/>
</dbReference>
<evidence type="ECO:0000313" key="10">
    <source>
        <dbReference type="EMBL" id="RIE08940.1"/>
    </source>
</evidence>
<dbReference type="Proteomes" id="UP000266260">
    <property type="component" value="Unassembled WGS sequence"/>
</dbReference>
<dbReference type="PROSITE" id="PS51101">
    <property type="entry name" value="PTS_EIIB_TYPE_4"/>
    <property type="match status" value="1"/>
</dbReference>
<dbReference type="InterPro" id="IPR036667">
    <property type="entry name" value="PTS_IIB_sorbose-sp_sf"/>
</dbReference>
<evidence type="ECO:0000313" key="12">
    <source>
        <dbReference type="Proteomes" id="UP000266489"/>
    </source>
</evidence>
<dbReference type="AlphaFoldDB" id="A0A398D373"/>
<proteinExistence type="predicted"/>
<evidence type="ECO:0000313" key="11">
    <source>
        <dbReference type="Proteomes" id="UP000266260"/>
    </source>
</evidence>
<comment type="caution">
    <text evidence="10">The sequence shown here is derived from an EMBL/GenBank/DDBJ whole genome shotgun (WGS) entry which is preliminary data.</text>
</comment>
<accession>A0A398CXM5</accession>
<evidence type="ECO:0000256" key="1">
    <source>
        <dbReference type="ARBA" id="ARBA00004496"/>
    </source>
</evidence>
<evidence type="ECO:0000256" key="7">
    <source>
        <dbReference type="ARBA" id="ARBA00022777"/>
    </source>
</evidence>
<keyword evidence="6" id="KW-0598">Phosphotransferase system</keyword>
<dbReference type="OrthoDB" id="9788818at2"/>
<keyword evidence="7" id="KW-0418">Kinase</keyword>
<dbReference type="EMBL" id="QXIU01000185">
    <property type="protein sequence ID" value="RIE08940.1"/>
    <property type="molecule type" value="Genomic_DNA"/>
</dbReference>
<keyword evidence="4" id="KW-0762">Sugar transport</keyword>
<sequence length="163" mass="17704">MAFFLHIDNRLIHGQVTISWCGYYGAKRIIVADDKVAADPIQRIVLPQAARGLPCSVVTIADGLKQLSSMDPAHENVLIIARNAQGALALMQGGLKPKSINVGNQAPVQGTKYVMVLPWIASTREDAEAFKAIGDMGYKITPQRSANDRALDLVELLRKKGLL</sequence>
<dbReference type="GO" id="GO:0005737">
    <property type="term" value="C:cytoplasm"/>
    <property type="evidence" value="ECO:0007669"/>
    <property type="project" value="UniProtKB-SubCell"/>
</dbReference>
<evidence type="ECO:0000256" key="2">
    <source>
        <dbReference type="ARBA" id="ARBA00022448"/>
    </source>
</evidence>
<dbReference type="InterPro" id="IPR004720">
    <property type="entry name" value="PTS_IIB_sorbose-sp"/>
</dbReference>
<accession>A0A398D373</accession>
<keyword evidence="11" id="KW-1185">Reference proteome</keyword>
<dbReference type="EMBL" id="QXIT01000110">
    <property type="protein sequence ID" value="RIE07415.1"/>
    <property type="molecule type" value="Genomic_DNA"/>
</dbReference>
<feature type="domain" description="PTS EIIB type-4" evidence="8">
    <location>
        <begin position="1"/>
        <end position="163"/>
    </location>
</feature>
<keyword evidence="2" id="KW-0813">Transport</keyword>
<dbReference type="GO" id="GO:0009401">
    <property type="term" value="P:phosphoenolpyruvate-dependent sugar phosphotransferase system"/>
    <property type="evidence" value="ECO:0007669"/>
    <property type="project" value="UniProtKB-KW"/>
</dbReference>
<evidence type="ECO:0000259" key="8">
    <source>
        <dbReference type="PROSITE" id="PS51101"/>
    </source>
</evidence>
<evidence type="ECO:0000256" key="4">
    <source>
        <dbReference type="ARBA" id="ARBA00022597"/>
    </source>
</evidence>
<evidence type="ECO:0000256" key="6">
    <source>
        <dbReference type="ARBA" id="ARBA00022683"/>
    </source>
</evidence>
<name>A0A398D373_9BACT</name>
<dbReference type="RefSeq" id="WP_119120212.1">
    <property type="nucleotide sequence ID" value="NZ_QXIT01000110.1"/>
</dbReference>
<protein>
    <submittedName>
        <fullName evidence="10">PTS mannose/fructose/sorbose transporter subunit IIB</fullName>
    </submittedName>
</protein>
<dbReference type="SUPFAM" id="SSF52728">
    <property type="entry name" value="PTS IIb component"/>
    <property type="match status" value="1"/>
</dbReference>
<keyword evidence="3" id="KW-0963">Cytoplasm</keyword>
<evidence type="ECO:0000313" key="9">
    <source>
        <dbReference type="EMBL" id="RIE07415.1"/>
    </source>
</evidence>
<keyword evidence="5" id="KW-0808">Transferase</keyword>
<dbReference type="Pfam" id="PF03830">
    <property type="entry name" value="PTSIIB_sorb"/>
    <property type="match status" value="1"/>
</dbReference>
<dbReference type="GO" id="GO:0016301">
    <property type="term" value="F:kinase activity"/>
    <property type="evidence" value="ECO:0007669"/>
    <property type="project" value="UniProtKB-KW"/>
</dbReference>
<evidence type="ECO:0000256" key="5">
    <source>
        <dbReference type="ARBA" id="ARBA00022679"/>
    </source>
</evidence>
<reference evidence="11 12" key="1">
    <citation type="submission" date="2018-09" db="EMBL/GenBank/DDBJ databases">
        <title>Discovery and Ecogenomic Context for Candidatus Cryosericales, a Global Caldiserica Order Active in Thawing Permafrost.</title>
        <authorList>
            <person name="Martinez M.A."/>
            <person name="Woodcroft B.J."/>
            <person name="Ignacio Espinoza J.C."/>
            <person name="Zayed A."/>
            <person name="Singleton C.M."/>
            <person name="Boyd J."/>
            <person name="Li Y.-F."/>
            <person name="Purvine S."/>
            <person name="Maughan H."/>
            <person name="Hodgkins S.B."/>
            <person name="Anderson D."/>
            <person name="Sederholm M."/>
            <person name="Temperton B."/>
            <person name="Saleska S.R."/>
            <person name="Tyson G.W."/>
            <person name="Rich V.I."/>
        </authorList>
    </citation>
    <scope>NUCLEOTIDE SEQUENCE [LARGE SCALE GENOMIC DNA]</scope>
    <source>
        <strain evidence="10 12">SMC5</strain>
        <strain evidence="9 11">SMC6</strain>
    </source>
</reference>